<sequence>MSFARNQWYVAAWSTDVGRQPLGRVICNEPVVLYRRQDGSIAALEDICPHRLLPLSMGLIEGDSIRCKYHGLLLDSDGRCQEMPGGDAVNAAVKVPPYVVAERYHFVWIWIGDPALADTSLLPDLWMNEADGWRVGGDTYHVKCDYRLIIDNLMDLTHETYVHSSTVGQKELHDFPIETRTEASCVITSRWMPNVMPPPLYREQLDGYDGAVDRWQICYYLPPSGVIIDVGVAPVEEGLTLEDHDSARIRSFVLDFVTPETDGTCHYFWGSARNRFLDDDERFDAITRQQGAVFMEDVEILEAQQRMIDHCPGRKLRAFKVDAGGVRARLMLDKLVAAGA</sequence>
<dbReference type="Gene3D" id="2.102.10.10">
    <property type="entry name" value="Rieske [2Fe-2S] iron-sulphur domain"/>
    <property type="match status" value="1"/>
</dbReference>
<dbReference type="PROSITE" id="PS51296">
    <property type="entry name" value="RIESKE"/>
    <property type="match status" value="1"/>
</dbReference>
<dbReference type="EMBL" id="QFPJ01000013">
    <property type="protein sequence ID" value="PZQ22631.1"/>
    <property type="molecule type" value="Genomic_DNA"/>
</dbReference>
<dbReference type="PANTHER" id="PTHR21266">
    <property type="entry name" value="IRON-SULFUR DOMAIN CONTAINING PROTEIN"/>
    <property type="match status" value="1"/>
</dbReference>
<dbReference type="CDD" id="cd08878">
    <property type="entry name" value="RHO_alpha_C_DMO-like"/>
    <property type="match status" value="1"/>
</dbReference>
<keyword evidence="4" id="KW-0408">Iron</keyword>
<evidence type="ECO:0000259" key="6">
    <source>
        <dbReference type="PROSITE" id="PS51296"/>
    </source>
</evidence>
<evidence type="ECO:0000256" key="2">
    <source>
        <dbReference type="ARBA" id="ARBA00022723"/>
    </source>
</evidence>
<evidence type="ECO:0000313" key="7">
    <source>
        <dbReference type="EMBL" id="PZQ22631.1"/>
    </source>
</evidence>
<evidence type="ECO:0000256" key="1">
    <source>
        <dbReference type="ARBA" id="ARBA00022714"/>
    </source>
</evidence>
<dbReference type="GO" id="GO:0051537">
    <property type="term" value="F:2 iron, 2 sulfur cluster binding"/>
    <property type="evidence" value="ECO:0007669"/>
    <property type="project" value="UniProtKB-KW"/>
</dbReference>
<keyword evidence="2" id="KW-0479">Metal-binding</keyword>
<organism evidence="7 8">
    <name type="scientific">Sphingopyxis macrogoltabida</name>
    <name type="common">Sphingomonas macrogoltabidus</name>
    <dbReference type="NCBI Taxonomy" id="33050"/>
    <lineage>
        <taxon>Bacteria</taxon>
        <taxon>Pseudomonadati</taxon>
        <taxon>Pseudomonadota</taxon>
        <taxon>Alphaproteobacteria</taxon>
        <taxon>Sphingomonadales</taxon>
        <taxon>Sphingomonadaceae</taxon>
        <taxon>Sphingopyxis</taxon>
    </lineage>
</organism>
<dbReference type="InterPro" id="IPR050584">
    <property type="entry name" value="Cholesterol_7-desaturase"/>
</dbReference>
<protein>
    <submittedName>
        <fullName evidence="7">Rieske (2Fe-2S) protein</fullName>
    </submittedName>
</protein>
<evidence type="ECO:0000256" key="3">
    <source>
        <dbReference type="ARBA" id="ARBA00023002"/>
    </source>
</evidence>
<proteinExistence type="predicted"/>
<dbReference type="Gene3D" id="3.90.380.10">
    <property type="entry name" value="Naphthalene 1,2-dioxygenase Alpha Subunit, Chain A, domain 1"/>
    <property type="match status" value="1"/>
</dbReference>
<comment type="caution">
    <text evidence="7">The sequence shown here is derived from an EMBL/GenBank/DDBJ whole genome shotgun (WGS) entry which is preliminary data.</text>
</comment>
<dbReference type="PANTHER" id="PTHR21266:SF60">
    <property type="entry name" value="3-KETOSTEROID-9-ALPHA-MONOOXYGENASE, OXYGENASE COMPONENT"/>
    <property type="match status" value="1"/>
</dbReference>
<evidence type="ECO:0000256" key="5">
    <source>
        <dbReference type="ARBA" id="ARBA00023014"/>
    </source>
</evidence>
<dbReference type="SUPFAM" id="SSF50022">
    <property type="entry name" value="ISP domain"/>
    <property type="match status" value="1"/>
</dbReference>
<keyword evidence="3" id="KW-0560">Oxidoreductase</keyword>
<dbReference type="Pfam" id="PF00355">
    <property type="entry name" value="Rieske"/>
    <property type="match status" value="1"/>
</dbReference>
<gene>
    <name evidence="7" type="ORF">DI569_07855</name>
</gene>
<reference evidence="7 8" key="1">
    <citation type="submission" date="2017-08" db="EMBL/GenBank/DDBJ databases">
        <title>Infants hospitalized years apart are colonized by the same room-sourced microbial strains.</title>
        <authorList>
            <person name="Brooks B."/>
            <person name="Olm M.R."/>
            <person name="Firek B.A."/>
            <person name="Baker R."/>
            <person name="Thomas B.C."/>
            <person name="Morowitz M.J."/>
            <person name="Banfield J.F."/>
        </authorList>
    </citation>
    <scope>NUCLEOTIDE SEQUENCE [LARGE SCALE GENOMIC DNA]</scope>
    <source>
        <strain evidence="7">S2_005_003_R2_47</strain>
    </source>
</reference>
<dbReference type="InterPro" id="IPR017941">
    <property type="entry name" value="Rieske_2Fe-2S"/>
</dbReference>
<dbReference type="GO" id="GO:0016491">
    <property type="term" value="F:oxidoreductase activity"/>
    <property type="evidence" value="ECO:0007669"/>
    <property type="project" value="UniProtKB-KW"/>
</dbReference>
<dbReference type="Pfam" id="PF19112">
    <property type="entry name" value="VanA_C"/>
    <property type="match status" value="1"/>
</dbReference>
<accession>A0A2W5KZZ7</accession>
<keyword evidence="1" id="KW-0001">2Fe-2S</keyword>
<dbReference type="InterPro" id="IPR036922">
    <property type="entry name" value="Rieske_2Fe-2S_sf"/>
</dbReference>
<name>A0A2W5KZZ7_SPHMC</name>
<dbReference type="AlphaFoldDB" id="A0A2W5KZZ7"/>
<dbReference type="SUPFAM" id="SSF55961">
    <property type="entry name" value="Bet v1-like"/>
    <property type="match status" value="1"/>
</dbReference>
<dbReference type="Proteomes" id="UP000248597">
    <property type="component" value="Unassembled WGS sequence"/>
</dbReference>
<feature type="domain" description="Rieske" evidence="6">
    <location>
        <begin position="8"/>
        <end position="109"/>
    </location>
</feature>
<evidence type="ECO:0000256" key="4">
    <source>
        <dbReference type="ARBA" id="ARBA00023004"/>
    </source>
</evidence>
<keyword evidence="5" id="KW-0411">Iron-sulfur</keyword>
<dbReference type="GO" id="GO:0046872">
    <property type="term" value="F:metal ion binding"/>
    <property type="evidence" value="ECO:0007669"/>
    <property type="project" value="UniProtKB-KW"/>
</dbReference>
<evidence type="ECO:0000313" key="8">
    <source>
        <dbReference type="Proteomes" id="UP000248597"/>
    </source>
</evidence>
<dbReference type="InterPro" id="IPR044043">
    <property type="entry name" value="VanA_C_cat"/>
</dbReference>